<evidence type="ECO:0000256" key="1">
    <source>
        <dbReference type="ARBA" id="ARBA00022553"/>
    </source>
</evidence>
<gene>
    <name evidence="4" type="primary">fam117aa</name>
</gene>
<feature type="compositionally biased region" description="Polar residues" evidence="2">
    <location>
        <begin position="86"/>
        <end position="95"/>
    </location>
</feature>
<evidence type="ECO:0000313" key="3">
    <source>
        <dbReference type="Proteomes" id="UP000504632"/>
    </source>
</evidence>
<organism evidence="3 4">
    <name type="scientific">Chanos chanos</name>
    <name type="common">Milkfish</name>
    <name type="synonym">Mugil chanos</name>
    <dbReference type="NCBI Taxonomy" id="29144"/>
    <lineage>
        <taxon>Eukaryota</taxon>
        <taxon>Metazoa</taxon>
        <taxon>Chordata</taxon>
        <taxon>Craniata</taxon>
        <taxon>Vertebrata</taxon>
        <taxon>Euteleostomi</taxon>
        <taxon>Actinopterygii</taxon>
        <taxon>Neopterygii</taxon>
        <taxon>Teleostei</taxon>
        <taxon>Ostariophysi</taxon>
        <taxon>Gonorynchiformes</taxon>
        <taxon>Chanidae</taxon>
        <taxon>Chanos</taxon>
    </lineage>
</organism>
<dbReference type="InParanoid" id="A0A6J2WZZ0"/>
<proteinExistence type="predicted"/>
<feature type="region of interest" description="Disordered" evidence="2">
    <location>
        <begin position="198"/>
        <end position="238"/>
    </location>
</feature>
<dbReference type="CTD" id="564664"/>
<keyword evidence="1" id="KW-0597">Phosphoprotein</keyword>
<feature type="region of interest" description="Disordered" evidence="2">
    <location>
        <begin position="86"/>
        <end position="159"/>
    </location>
</feature>
<dbReference type="RefSeq" id="XP_030649918.1">
    <property type="nucleotide sequence ID" value="XM_030794058.1"/>
</dbReference>
<evidence type="ECO:0000313" key="4">
    <source>
        <dbReference type="RefSeq" id="XP_030649918.1"/>
    </source>
</evidence>
<dbReference type="AlphaFoldDB" id="A0A6J2WZZ0"/>
<feature type="compositionally biased region" description="Basic residues" evidence="2">
    <location>
        <begin position="125"/>
        <end position="135"/>
    </location>
</feature>
<feature type="compositionally biased region" description="Basic and acidic residues" evidence="2">
    <location>
        <begin position="198"/>
        <end position="210"/>
    </location>
</feature>
<keyword evidence="3" id="KW-1185">Reference proteome</keyword>
<dbReference type="FunCoup" id="A0A6J2WZZ0">
    <property type="interactions" value="307"/>
</dbReference>
<dbReference type="Proteomes" id="UP000504632">
    <property type="component" value="Chromosome 16"/>
</dbReference>
<feature type="region of interest" description="Disordered" evidence="2">
    <location>
        <begin position="262"/>
        <end position="283"/>
    </location>
</feature>
<dbReference type="Pfam" id="PF15388">
    <property type="entry name" value="FAM117"/>
    <property type="match status" value="1"/>
</dbReference>
<dbReference type="GeneID" id="115829888"/>
<dbReference type="PANTHER" id="PTHR14972:SF7">
    <property type="entry name" value="PROTEIN FAM117A"/>
    <property type="match status" value="1"/>
</dbReference>
<evidence type="ECO:0000256" key="2">
    <source>
        <dbReference type="SAM" id="MobiDB-lite"/>
    </source>
</evidence>
<accession>A0A6J2WZZ0</accession>
<dbReference type="InterPro" id="IPR026642">
    <property type="entry name" value="Glcci1/FAM117"/>
</dbReference>
<protein>
    <submittedName>
        <fullName evidence="4">Protein FAM117A</fullName>
    </submittedName>
</protein>
<feature type="compositionally biased region" description="Polar residues" evidence="2">
    <location>
        <begin position="146"/>
        <end position="159"/>
    </location>
</feature>
<dbReference type="PANTHER" id="PTHR14972">
    <property type="entry name" value="AGAP011572-PA"/>
    <property type="match status" value="1"/>
</dbReference>
<feature type="compositionally biased region" description="Basic residues" evidence="2">
    <location>
        <begin position="101"/>
        <end position="110"/>
    </location>
</feature>
<reference evidence="4" key="1">
    <citation type="submission" date="2025-08" db="UniProtKB">
        <authorList>
            <consortium name="RefSeq"/>
        </authorList>
    </citation>
    <scope>IDENTIFICATION</scope>
</reference>
<sequence length="381" mass="40872">MSCRGGMNRGGNPGLQPLRATVHFQLHNKVPPRCKDFKTVECKTKARPPKPTLRRTLSLDTLVGPYLQGQWPKEPESPAVTCVNDKATQTPSSWMEESRGRRSGGGHKRSASWGSAEHLREVAKLRHSLQKRSRHTPPSSGYDPRPQQTLPISSTHAAGTTQTAALIPLSRLAPRLRRSVEGLNLELEGVFVSQAPEDPHKILDVPDGHRAPVPAQRCSSGSQSDPSPALPSPSHSPCPMGDPDMVVCETLCPSPLLGVADPASPLQPSSSPRPNKTYAFQREPPEGCERVRVCEDVIAPCQGDVPRQPSCPDPNKVNFTPHGGSAFCPVSLLKPLLPSMDLLFRGLTVSPVTGCSAQGPALCPATGHANVPLPDSTISHM</sequence>
<dbReference type="OrthoDB" id="10037581at2759"/>
<name>A0A6J2WZZ0_CHACN</name>